<evidence type="ECO:0000256" key="1">
    <source>
        <dbReference type="ARBA" id="ARBA00010040"/>
    </source>
</evidence>
<dbReference type="PANTHER" id="PTHR42776">
    <property type="entry name" value="SERINE PEPTIDASE S9 FAMILY MEMBER"/>
    <property type="match status" value="1"/>
</dbReference>
<evidence type="ECO:0000259" key="4">
    <source>
        <dbReference type="Pfam" id="PF00326"/>
    </source>
</evidence>
<dbReference type="PANTHER" id="PTHR42776:SF27">
    <property type="entry name" value="DIPEPTIDYL PEPTIDASE FAMILY MEMBER 6"/>
    <property type="match status" value="1"/>
</dbReference>
<dbReference type="AlphaFoldDB" id="A0A412FJ76"/>
<dbReference type="GO" id="GO:0006508">
    <property type="term" value="P:proteolysis"/>
    <property type="evidence" value="ECO:0007669"/>
    <property type="project" value="UniProtKB-KW"/>
</dbReference>
<dbReference type="RefSeq" id="WP_117896070.1">
    <property type="nucleotide sequence ID" value="NZ_CABJCV010000028.1"/>
</dbReference>
<dbReference type="FunFam" id="3.40.50.1820:FF:000028">
    <property type="entry name" value="S9 family peptidase"/>
    <property type="match status" value="1"/>
</dbReference>
<proteinExistence type="inferred from homology"/>
<keyword evidence="3" id="KW-0378">Hydrolase</keyword>
<reference evidence="5 6" key="1">
    <citation type="submission" date="2018-08" db="EMBL/GenBank/DDBJ databases">
        <title>A genome reference for cultivated species of the human gut microbiota.</title>
        <authorList>
            <person name="Zou Y."/>
            <person name="Xue W."/>
            <person name="Luo G."/>
        </authorList>
    </citation>
    <scope>NUCLEOTIDE SEQUENCE [LARGE SCALE GENOMIC DNA]</scope>
    <source>
        <strain evidence="5 6">AF24-29</strain>
    </source>
</reference>
<organism evidence="5 6">
    <name type="scientific">Holdemania filiformis</name>
    <dbReference type="NCBI Taxonomy" id="61171"/>
    <lineage>
        <taxon>Bacteria</taxon>
        <taxon>Bacillati</taxon>
        <taxon>Bacillota</taxon>
        <taxon>Erysipelotrichia</taxon>
        <taxon>Erysipelotrichales</taxon>
        <taxon>Erysipelotrichaceae</taxon>
        <taxon>Holdemania</taxon>
    </lineage>
</organism>
<sequence length="662" mass="75617">MNKVTIDFFDQAHFLSNLKASPDGRRAAFLECQCRDEGYAKSLHLCDGDHTSRLTSEGVMDYVWENDQTILFSARRRPGQKDSSRYGEQTDLYRIDIRGGEARHLISLPLAIEQMEKLNDRELLVTAEVRKDCPDFALLTEKERQDVIDRRKAEEDYQVVTESPFVLDGSGFIEGTRSRLFCVDLDNGKIEALSEPLESVSQFTVADGRVLMSVKKFEVVRGEQDGLVCLDLVTNQRRWLIEQGRMRIRQIGWRRGQAVFFASENKTFGTTENPKLYQLDVETGEIRCLLDTENHIGSSAVMTDVIYGSGQQVLFSDEAVLAVHTDRYADEILRIDEHGSAAVLSWPGAIQAIETVNGQLWLIGLQDQKLQELYSWDPETKTTRQLTHFHDELLAETEIAKPEHFMVSRGGYELDGWILKPADFDEKRTYPAILDIHGGPKTAYGEVFFHEMQFWAAQGYIVFFCNPTGSDGRGDQFADLRGHYGQIDYEDLMVFTDAVLDRVPQIDVQRLGVTGGSYGGYMTNWIIGHTDRFRAAASQRSIANWVSMIGTDDCGFTFDTDQMDADPWNGMLKIWDQSPLQFADKVKTPTVFIHSFEDYSCPIQEGMQMYNAIVHHGVEARMCLFKGESHGLSRIGKRHHRVRRLREMTDWFDHYLKENAHE</sequence>
<gene>
    <name evidence="5" type="ORF">DWY25_16030</name>
</gene>
<evidence type="ECO:0000256" key="3">
    <source>
        <dbReference type="ARBA" id="ARBA00022801"/>
    </source>
</evidence>
<dbReference type="SUPFAM" id="SSF82171">
    <property type="entry name" value="DPP6 N-terminal domain-like"/>
    <property type="match status" value="1"/>
</dbReference>
<dbReference type="Pfam" id="PF00326">
    <property type="entry name" value="Peptidase_S9"/>
    <property type="match status" value="1"/>
</dbReference>
<keyword evidence="2" id="KW-0645">Protease</keyword>
<keyword evidence="6" id="KW-1185">Reference proteome</keyword>
<comment type="similarity">
    <text evidence="1">Belongs to the peptidase S9C family.</text>
</comment>
<dbReference type="Gene3D" id="3.40.50.1820">
    <property type="entry name" value="alpha/beta hydrolase"/>
    <property type="match status" value="1"/>
</dbReference>
<protein>
    <submittedName>
        <fullName evidence="5">S9 family peptidase</fullName>
    </submittedName>
</protein>
<dbReference type="SUPFAM" id="SSF53474">
    <property type="entry name" value="alpha/beta-Hydrolases"/>
    <property type="match status" value="1"/>
</dbReference>
<evidence type="ECO:0000313" key="5">
    <source>
        <dbReference type="EMBL" id="RGR68215.1"/>
    </source>
</evidence>
<dbReference type="GO" id="GO:0004252">
    <property type="term" value="F:serine-type endopeptidase activity"/>
    <property type="evidence" value="ECO:0007669"/>
    <property type="project" value="TreeGrafter"/>
</dbReference>
<accession>A0A412FJ76</accession>
<dbReference type="InterPro" id="IPR001375">
    <property type="entry name" value="Peptidase_S9_cat"/>
</dbReference>
<dbReference type="EMBL" id="QRUP01000028">
    <property type="protein sequence ID" value="RGR68215.1"/>
    <property type="molecule type" value="Genomic_DNA"/>
</dbReference>
<comment type="caution">
    <text evidence="5">The sequence shown here is derived from an EMBL/GenBank/DDBJ whole genome shotgun (WGS) entry which is preliminary data.</text>
</comment>
<feature type="domain" description="Peptidase S9 prolyl oligopeptidase catalytic" evidence="4">
    <location>
        <begin position="448"/>
        <end position="658"/>
    </location>
</feature>
<dbReference type="Proteomes" id="UP000284178">
    <property type="component" value="Unassembled WGS sequence"/>
</dbReference>
<evidence type="ECO:0000313" key="6">
    <source>
        <dbReference type="Proteomes" id="UP000284178"/>
    </source>
</evidence>
<evidence type="ECO:0000256" key="2">
    <source>
        <dbReference type="ARBA" id="ARBA00022670"/>
    </source>
</evidence>
<dbReference type="InterPro" id="IPR029058">
    <property type="entry name" value="AB_hydrolase_fold"/>
</dbReference>
<dbReference type="GeneID" id="83016906"/>
<name>A0A412FJ76_9FIRM</name>